<gene>
    <name evidence="2" type="ORF">SAMN05216188_1435</name>
</gene>
<feature type="signal peptide" evidence="1">
    <location>
        <begin position="1"/>
        <end position="26"/>
    </location>
</feature>
<name>A0A1H9WTR4_9PSEU</name>
<keyword evidence="3" id="KW-1185">Reference proteome</keyword>
<dbReference type="EMBL" id="FOFR01000043">
    <property type="protein sequence ID" value="SES37224.1"/>
    <property type="molecule type" value="Genomic_DNA"/>
</dbReference>
<proteinExistence type="predicted"/>
<dbReference type="OrthoDB" id="4250829at2"/>
<evidence type="ECO:0000313" key="2">
    <source>
        <dbReference type="EMBL" id="SES37224.1"/>
    </source>
</evidence>
<evidence type="ECO:0000313" key="3">
    <source>
        <dbReference type="Proteomes" id="UP000199352"/>
    </source>
</evidence>
<reference evidence="3" key="1">
    <citation type="submission" date="2016-10" db="EMBL/GenBank/DDBJ databases">
        <authorList>
            <person name="Varghese N."/>
            <person name="Submissions S."/>
        </authorList>
    </citation>
    <scope>NUCLEOTIDE SEQUENCE [LARGE SCALE GENOMIC DNA]</scope>
    <source>
        <strain evidence="3">CGMCC 4.3525</strain>
    </source>
</reference>
<feature type="chain" id="PRO_5039560272" description="Secreted protein" evidence="1">
    <location>
        <begin position="27"/>
        <end position="155"/>
    </location>
</feature>
<dbReference type="Proteomes" id="UP000199352">
    <property type="component" value="Unassembled WGS sequence"/>
</dbReference>
<accession>A0A1H9WTR4</accession>
<evidence type="ECO:0008006" key="4">
    <source>
        <dbReference type="Google" id="ProtNLM"/>
    </source>
</evidence>
<sequence length="155" mass="16557">MRKIVKAAIAAVFACGVALVPGGVASAETADADAICIMQVDAPAWGAGVLHLRKCNAFRHIAWNADGSREEIFAVRVDGTVWHTWPGNNGWSLMPGNKTADDMINPPFDGPDPEGRDSVWWSGSTRNLSVWAPGGTGYWCTSDPGAGWTGVWRDC</sequence>
<evidence type="ECO:0000256" key="1">
    <source>
        <dbReference type="SAM" id="SignalP"/>
    </source>
</evidence>
<dbReference type="AlphaFoldDB" id="A0A1H9WTR4"/>
<protein>
    <recommendedName>
        <fullName evidence="4">Secreted protein</fullName>
    </recommendedName>
</protein>
<dbReference type="RefSeq" id="WP_143116518.1">
    <property type="nucleotide sequence ID" value="NZ_FOFR01000043.1"/>
</dbReference>
<organism evidence="2 3">
    <name type="scientific">Lentzea xinjiangensis</name>
    <dbReference type="NCBI Taxonomy" id="402600"/>
    <lineage>
        <taxon>Bacteria</taxon>
        <taxon>Bacillati</taxon>
        <taxon>Actinomycetota</taxon>
        <taxon>Actinomycetes</taxon>
        <taxon>Pseudonocardiales</taxon>
        <taxon>Pseudonocardiaceae</taxon>
        <taxon>Lentzea</taxon>
    </lineage>
</organism>
<keyword evidence="1" id="KW-0732">Signal</keyword>